<evidence type="ECO:0000256" key="1">
    <source>
        <dbReference type="ARBA" id="ARBA00004236"/>
    </source>
</evidence>
<evidence type="ECO:0000256" key="7">
    <source>
        <dbReference type="ARBA" id="ARBA00037904"/>
    </source>
</evidence>
<comment type="pathway">
    <text evidence="7">Carotenoid biosynthesis; staphyloxanthin biosynthesis; staphyloxanthin from farnesyl diphosphate: step 4/5.</text>
</comment>
<proteinExistence type="inferred from homology"/>
<feature type="region of interest" description="Disordered" evidence="10">
    <location>
        <begin position="234"/>
        <end position="254"/>
    </location>
</feature>
<dbReference type="PANTHER" id="PTHR43646:SF2">
    <property type="entry name" value="GLYCOSYLTRANSFERASE 2-LIKE DOMAIN-CONTAINING PROTEIN"/>
    <property type="match status" value="1"/>
</dbReference>
<evidence type="ECO:0000256" key="8">
    <source>
        <dbReference type="ARBA" id="ARBA00038120"/>
    </source>
</evidence>
<feature type="domain" description="Glycosyltransferase 2-like" evidence="11">
    <location>
        <begin position="9"/>
        <end position="160"/>
    </location>
</feature>
<dbReference type="Gene3D" id="3.90.550.10">
    <property type="entry name" value="Spore Coat Polysaccharide Biosynthesis Protein SpsA, Chain A"/>
    <property type="match status" value="1"/>
</dbReference>
<comment type="caution">
    <text evidence="12">The sequence shown here is derived from an EMBL/GenBank/DDBJ whole genome shotgun (WGS) entry which is preliminary data.</text>
</comment>
<evidence type="ECO:0000256" key="5">
    <source>
        <dbReference type="ARBA" id="ARBA00023136"/>
    </source>
</evidence>
<keyword evidence="3 12" id="KW-0328">Glycosyltransferase</keyword>
<evidence type="ECO:0000259" key="11">
    <source>
        <dbReference type="Pfam" id="PF00535"/>
    </source>
</evidence>
<evidence type="ECO:0000313" key="12">
    <source>
        <dbReference type="EMBL" id="MCK8680040.1"/>
    </source>
</evidence>
<evidence type="ECO:0000256" key="3">
    <source>
        <dbReference type="ARBA" id="ARBA00022676"/>
    </source>
</evidence>
<dbReference type="InterPro" id="IPR001173">
    <property type="entry name" value="Glyco_trans_2-like"/>
</dbReference>
<evidence type="ECO:0000313" key="13">
    <source>
        <dbReference type="Proteomes" id="UP001522868"/>
    </source>
</evidence>
<evidence type="ECO:0000256" key="10">
    <source>
        <dbReference type="SAM" id="MobiDB-lite"/>
    </source>
</evidence>
<dbReference type="Pfam" id="PF00535">
    <property type="entry name" value="Glycos_transf_2"/>
    <property type="match status" value="1"/>
</dbReference>
<dbReference type="GO" id="GO:0016757">
    <property type="term" value="F:glycosyltransferase activity"/>
    <property type="evidence" value="ECO:0007669"/>
    <property type="project" value="UniProtKB-KW"/>
</dbReference>
<dbReference type="EMBL" id="JALPTH010000023">
    <property type="protein sequence ID" value="MCK8680040.1"/>
    <property type="molecule type" value="Genomic_DNA"/>
</dbReference>
<gene>
    <name evidence="12" type="ORF">M1O15_22115</name>
</gene>
<dbReference type="InterPro" id="IPR029044">
    <property type="entry name" value="Nucleotide-diphossugar_trans"/>
</dbReference>
<evidence type="ECO:0000256" key="4">
    <source>
        <dbReference type="ARBA" id="ARBA00022679"/>
    </source>
</evidence>
<accession>A0ABT0IFI5</accession>
<evidence type="ECO:0000256" key="2">
    <source>
        <dbReference type="ARBA" id="ARBA00022475"/>
    </source>
</evidence>
<comment type="similarity">
    <text evidence="8">Belongs to the glycosyltransferase 2 family. CrtQ subfamily.</text>
</comment>
<evidence type="ECO:0000256" key="9">
    <source>
        <dbReference type="ARBA" id="ARBA00040345"/>
    </source>
</evidence>
<evidence type="ECO:0000256" key="6">
    <source>
        <dbReference type="ARBA" id="ARBA00037281"/>
    </source>
</evidence>
<keyword evidence="2" id="KW-1003">Cell membrane</keyword>
<dbReference type="RefSeq" id="WP_248635853.1">
    <property type="nucleotide sequence ID" value="NZ_JALPTH010000023.1"/>
</dbReference>
<keyword evidence="13" id="KW-1185">Reference proteome</keyword>
<protein>
    <recommendedName>
        <fullName evidence="9">4,4'-diaponeurosporenoate glycosyltransferase</fullName>
    </recommendedName>
</protein>
<comment type="function">
    <text evidence="6">Catalyzes the glycosylation of 4,4'-diaponeurosporenoate, i.e. the esterification of glucose at the C1'' position with the carboxyl group of 4,4'-diaponeurosporenic acid, to form glycosyl-4,4'-diaponeurosporenoate. This is a step in the biosynthesis of staphyloxanthin, an orange pigment present in most staphylococci strains.</text>
</comment>
<dbReference type="SUPFAM" id="SSF53448">
    <property type="entry name" value="Nucleotide-diphospho-sugar transferases"/>
    <property type="match status" value="1"/>
</dbReference>
<keyword evidence="4 12" id="KW-0808">Transferase</keyword>
<sequence length="254" mass="26411">MSPPPAVAVVVPAHDEEALLPAALDALDTAARHPALAGVRVVTVVVADSCRDGTAAAARRAGALVVTTDCRNPGLARHLGVRHALDRSGAGGGAVWVATTDADSTVPPGWLAYQLARAREGWQAVVGTVTLPAASPLELPHRTRYEAARPPGTADWHHPHVHGANLGVSAVAYRDVGGFPPLATGEDRALVEALERRGHRVLRTARCPVLTSPRLRARAEGGFGDYLAAMEREVDARPPVEPGTDGNLALAAAD</sequence>
<comment type="subcellular location">
    <subcellularLocation>
        <location evidence="1">Cell membrane</location>
    </subcellularLocation>
</comment>
<dbReference type="PANTHER" id="PTHR43646">
    <property type="entry name" value="GLYCOSYLTRANSFERASE"/>
    <property type="match status" value="1"/>
</dbReference>
<dbReference type="Proteomes" id="UP001522868">
    <property type="component" value="Unassembled WGS sequence"/>
</dbReference>
<reference evidence="12 13" key="1">
    <citation type="submission" date="2022-04" db="EMBL/GenBank/DDBJ databases">
        <title>Streptomyces sp. nov. LCR6-01 isolated from Lichen of Dirinaria sp.</title>
        <authorList>
            <person name="Kanchanasin P."/>
            <person name="Tanasupawat S."/>
            <person name="Phongsopitanun W."/>
        </authorList>
    </citation>
    <scope>NUCLEOTIDE SEQUENCE [LARGE SCALE GENOMIC DNA]</scope>
    <source>
        <strain evidence="12 13">LCR6-01</strain>
    </source>
</reference>
<name>A0ABT0IFI5_9ACTN</name>
<organism evidence="12 13">
    <name type="scientific">Streptomyces lichenis</name>
    <dbReference type="NCBI Taxonomy" id="2306967"/>
    <lineage>
        <taxon>Bacteria</taxon>
        <taxon>Bacillati</taxon>
        <taxon>Actinomycetota</taxon>
        <taxon>Actinomycetes</taxon>
        <taxon>Kitasatosporales</taxon>
        <taxon>Streptomycetaceae</taxon>
        <taxon>Streptomyces</taxon>
    </lineage>
</organism>
<keyword evidence="5" id="KW-0472">Membrane</keyword>